<sequence>MFACAPLRRSISSKAAPSHRCVDSMVQKLSTQVLVVWVGQITKTWIDNGEPMSEEQSVGRGKHRQHISACVEIQQTYTCQETSPLPHSIAPISTRQGVSTSTM</sequence>
<evidence type="ECO:0000256" key="1">
    <source>
        <dbReference type="SAM" id="MobiDB-lite"/>
    </source>
</evidence>
<dbReference type="KEGG" id="egl:EGR_10625"/>
<organism evidence="2 3">
    <name type="scientific">Echinococcus granulosus</name>
    <name type="common">Hydatid tapeworm</name>
    <dbReference type="NCBI Taxonomy" id="6210"/>
    <lineage>
        <taxon>Eukaryota</taxon>
        <taxon>Metazoa</taxon>
        <taxon>Spiralia</taxon>
        <taxon>Lophotrochozoa</taxon>
        <taxon>Platyhelminthes</taxon>
        <taxon>Cestoda</taxon>
        <taxon>Eucestoda</taxon>
        <taxon>Cyclophyllidea</taxon>
        <taxon>Taeniidae</taxon>
        <taxon>Echinococcus</taxon>
        <taxon>Echinococcus granulosus group</taxon>
    </lineage>
</organism>
<gene>
    <name evidence="2" type="ORF">EGR_10625</name>
</gene>
<keyword evidence="3" id="KW-1185">Reference proteome</keyword>
<comment type="caution">
    <text evidence="2">The sequence shown here is derived from an EMBL/GenBank/DDBJ whole genome shotgun (WGS) entry which is preliminary data.</text>
</comment>
<evidence type="ECO:0000313" key="3">
    <source>
        <dbReference type="Proteomes" id="UP000019149"/>
    </source>
</evidence>
<accession>W6U092</accession>
<dbReference type="GeneID" id="36346340"/>
<protein>
    <submittedName>
        <fullName evidence="2">Uncharacterized protein</fullName>
    </submittedName>
</protein>
<reference evidence="2 3" key="1">
    <citation type="journal article" date="2013" name="Nat. Genet.">
        <title>The genome of the hydatid tapeworm Echinococcus granulosus.</title>
        <authorList>
            <person name="Zheng H."/>
            <person name="Zhang W."/>
            <person name="Zhang L."/>
            <person name="Zhang Z."/>
            <person name="Li J."/>
            <person name="Lu G."/>
            <person name="Zhu Y."/>
            <person name="Wang Y."/>
            <person name="Huang Y."/>
            <person name="Liu J."/>
            <person name="Kang H."/>
            <person name="Chen J."/>
            <person name="Wang L."/>
            <person name="Chen A."/>
            <person name="Yu S."/>
            <person name="Gao Z."/>
            <person name="Jin L."/>
            <person name="Gu W."/>
            <person name="Wang Z."/>
            <person name="Zhao L."/>
            <person name="Shi B."/>
            <person name="Wen H."/>
            <person name="Lin R."/>
            <person name="Jones M.K."/>
            <person name="Brejova B."/>
            <person name="Vinar T."/>
            <person name="Zhao G."/>
            <person name="McManus D.P."/>
            <person name="Chen Z."/>
            <person name="Zhou Y."/>
            <person name="Wang S."/>
        </authorList>
    </citation>
    <scope>NUCLEOTIDE SEQUENCE [LARGE SCALE GENOMIC DNA]</scope>
</reference>
<dbReference type="Proteomes" id="UP000019149">
    <property type="component" value="Unassembled WGS sequence"/>
</dbReference>
<dbReference type="EMBL" id="APAU02000243">
    <property type="protein sequence ID" value="EUB54515.1"/>
    <property type="molecule type" value="Genomic_DNA"/>
</dbReference>
<proteinExistence type="predicted"/>
<name>W6U092_ECHGR</name>
<evidence type="ECO:0000313" key="2">
    <source>
        <dbReference type="EMBL" id="EUB54515.1"/>
    </source>
</evidence>
<feature type="region of interest" description="Disordered" evidence="1">
    <location>
        <begin position="84"/>
        <end position="103"/>
    </location>
</feature>
<dbReference type="CTD" id="36346340"/>
<dbReference type="AlphaFoldDB" id="W6U092"/>
<dbReference type="RefSeq" id="XP_024345711.1">
    <property type="nucleotide sequence ID" value="XM_024499874.1"/>
</dbReference>